<gene>
    <name evidence="4" type="ORF">QUG93_12880</name>
</gene>
<feature type="chain" id="PRO_5045923535" evidence="2">
    <location>
        <begin position="28"/>
        <end position="216"/>
    </location>
</feature>
<dbReference type="EMBL" id="JAUCMN010000009">
    <property type="protein sequence ID" value="MDM7892582.1"/>
    <property type="molecule type" value="Genomic_DNA"/>
</dbReference>
<comment type="caution">
    <text evidence="4">The sequence shown here is derived from an EMBL/GenBank/DDBJ whole genome shotgun (WGS) entry which is preliminary data.</text>
</comment>
<evidence type="ECO:0000313" key="5">
    <source>
        <dbReference type="Proteomes" id="UP001236404"/>
    </source>
</evidence>
<sequence>MQTTTKTTARRIALLSALPLVGALALAGCAGDDDRDDTAAPAASAPSVTATDGSASGSTGSGRTGSGSDAAGNDALGAAAETAREAVGSGTVTSIEQEAGGTSWEVLVVTADGNEQEVHVAADGERTTAGPTEDTTDAEDVAENQRFVDAADLSVAQAASTLVETVPGTVTELGLDDHAGTVVWEGDVRDDAGTKHSIRIDAGSGEVVTNTVDTDD</sequence>
<reference evidence="4 5" key="1">
    <citation type="submission" date="2023-06" db="EMBL/GenBank/DDBJ databases">
        <authorList>
            <person name="Feng G."/>
            <person name="Li J."/>
            <person name="Zhu H."/>
        </authorList>
    </citation>
    <scope>NUCLEOTIDE SEQUENCE [LARGE SCALE GENOMIC DNA]</scope>
    <source>
        <strain evidence="4 5">RHCKG28</strain>
    </source>
</reference>
<proteinExistence type="predicted"/>
<keyword evidence="5" id="KW-1185">Reference proteome</keyword>
<dbReference type="PROSITE" id="PS51257">
    <property type="entry name" value="PROKAR_LIPOPROTEIN"/>
    <property type="match status" value="1"/>
</dbReference>
<feature type="domain" description="PepSY" evidence="3">
    <location>
        <begin position="153"/>
        <end position="208"/>
    </location>
</feature>
<dbReference type="Gene3D" id="3.30.505.20">
    <property type="match status" value="1"/>
</dbReference>
<dbReference type="Proteomes" id="UP001236404">
    <property type="component" value="Unassembled WGS sequence"/>
</dbReference>
<feature type="region of interest" description="Disordered" evidence="1">
    <location>
        <begin position="29"/>
        <end position="82"/>
    </location>
</feature>
<protein>
    <submittedName>
        <fullName evidence="4">PepSY domain-containing protein</fullName>
    </submittedName>
</protein>
<dbReference type="InterPro" id="IPR025711">
    <property type="entry name" value="PepSY"/>
</dbReference>
<dbReference type="Pfam" id="PF03413">
    <property type="entry name" value="PepSY"/>
    <property type="match status" value="1"/>
</dbReference>
<accession>A0ABT7TSK5</accession>
<feature type="signal peptide" evidence="2">
    <location>
        <begin position="1"/>
        <end position="27"/>
    </location>
</feature>
<feature type="compositionally biased region" description="Low complexity" evidence="1">
    <location>
        <begin position="39"/>
        <end position="58"/>
    </location>
</feature>
<evidence type="ECO:0000313" key="4">
    <source>
        <dbReference type="EMBL" id="MDM7892582.1"/>
    </source>
</evidence>
<dbReference type="RefSeq" id="WP_271826568.1">
    <property type="nucleotide sequence ID" value="NZ_JAUCMN010000009.1"/>
</dbReference>
<feature type="compositionally biased region" description="Low complexity" evidence="1">
    <location>
        <begin position="66"/>
        <end position="81"/>
    </location>
</feature>
<dbReference type="Gene3D" id="3.10.450.40">
    <property type="match status" value="1"/>
</dbReference>
<organism evidence="4 5">
    <name type="scientific">Curtobacterium caseinilyticum</name>
    <dbReference type="NCBI Taxonomy" id="3055137"/>
    <lineage>
        <taxon>Bacteria</taxon>
        <taxon>Bacillati</taxon>
        <taxon>Actinomycetota</taxon>
        <taxon>Actinomycetes</taxon>
        <taxon>Micrococcales</taxon>
        <taxon>Microbacteriaceae</taxon>
        <taxon>Curtobacterium</taxon>
    </lineage>
</organism>
<keyword evidence="2" id="KW-0732">Signal</keyword>
<evidence type="ECO:0000256" key="2">
    <source>
        <dbReference type="SAM" id="SignalP"/>
    </source>
</evidence>
<evidence type="ECO:0000259" key="3">
    <source>
        <dbReference type="Pfam" id="PF03413"/>
    </source>
</evidence>
<name>A0ABT7TSK5_9MICO</name>
<evidence type="ECO:0000256" key="1">
    <source>
        <dbReference type="SAM" id="MobiDB-lite"/>
    </source>
</evidence>